<evidence type="ECO:0000313" key="3">
    <source>
        <dbReference type="Proteomes" id="UP000663845"/>
    </source>
</evidence>
<name>A0A815SN80_9BILA</name>
<dbReference type="EMBL" id="CAJNOG010002145">
    <property type="protein sequence ID" value="CAF1492026.1"/>
    <property type="molecule type" value="Genomic_DNA"/>
</dbReference>
<comment type="caution">
    <text evidence="1">The sequence shown here is derived from an EMBL/GenBank/DDBJ whole genome shotgun (WGS) entry which is preliminary data.</text>
</comment>
<reference evidence="1" key="1">
    <citation type="submission" date="2021-02" db="EMBL/GenBank/DDBJ databases">
        <authorList>
            <person name="Nowell W R."/>
        </authorList>
    </citation>
    <scope>NUCLEOTIDE SEQUENCE</scope>
</reference>
<dbReference type="AlphaFoldDB" id="A0A815SN80"/>
<sequence>MHIFMPTIIWLDTDSNNPSNSFLIKLNDYQDVQTFTNIDQCISYIKSHPEQIIFLIVPGTFGAQIVPEIYELSSISMIFVFCSNMKAHIDWAIDFSDKLSMFDHEDDLLQNLWSEIENYSREQSKQYIKFADECKERSKQLQQSCG</sequence>
<organism evidence="1 3">
    <name type="scientific">Adineta steineri</name>
    <dbReference type="NCBI Taxonomy" id="433720"/>
    <lineage>
        <taxon>Eukaryota</taxon>
        <taxon>Metazoa</taxon>
        <taxon>Spiralia</taxon>
        <taxon>Gnathifera</taxon>
        <taxon>Rotifera</taxon>
        <taxon>Eurotatoria</taxon>
        <taxon>Bdelloidea</taxon>
        <taxon>Adinetida</taxon>
        <taxon>Adinetidae</taxon>
        <taxon>Adineta</taxon>
    </lineage>
</organism>
<evidence type="ECO:0000313" key="2">
    <source>
        <dbReference type="EMBL" id="CAF4258203.1"/>
    </source>
</evidence>
<dbReference type="Proteomes" id="UP000663845">
    <property type="component" value="Unassembled WGS sequence"/>
</dbReference>
<evidence type="ECO:0000313" key="1">
    <source>
        <dbReference type="EMBL" id="CAF1492026.1"/>
    </source>
</evidence>
<accession>A0A815SN80</accession>
<dbReference type="EMBL" id="CAJOAZ010012825">
    <property type="protein sequence ID" value="CAF4258203.1"/>
    <property type="molecule type" value="Genomic_DNA"/>
</dbReference>
<protein>
    <submittedName>
        <fullName evidence="1">Uncharacterized protein</fullName>
    </submittedName>
</protein>
<gene>
    <name evidence="1" type="ORF">JYZ213_LOCUS42982</name>
    <name evidence="2" type="ORF">OXD698_LOCUS43822</name>
</gene>
<dbReference type="Proteomes" id="UP000663844">
    <property type="component" value="Unassembled WGS sequence"/>
</dbReference>
<proteinExistence type="predicted"/>